<dbReference type="OrthoDB" id="2421917at2759"/>
<dbReference type="AlphaFoldDB" id="A0A9N9GER5"/>
<keyword evidence="2" id="KW-1185">Reference proteome</keyword>
<evidence type="ECO:0000313" key="1">
    <source>
        <dbReference type="EMBL" id="CAG8596911.1"/>
    </source>
</evidence>
<dbReference type="EMBL" id="CAJVPV010005859">
    <property type="protein sequence ID" value="CAG8596911.1"/>
    <property type="molecule type" value="Genomic_DNA"/>
</dbReference>
<reference evidence="1" key="1">
    <citation type="submission" date="2021-06" db="EMBL/GenBank/DDBJ databases">
        <authorList>
            <person name="Kallberg Y."/>
            <person name="Tangrot J."/>
            <person name="Rosling A."/>
        </authorList>
    </citation>
    <scope>NUCLEOTIDE SEQUENCE</scope>
    <source>
        <strain evidence="1">CL551</strain>
    </source>
</reference>
<name>A0A9N9GER5_9GLOM</name>
<organism evidence="1 2">
    <name type="scientific">Acaulospora morrowiae</name>
    <dbReference type="NCBI Taxonomy" id="94023"/>
    <lineage>
        <taxon>Eukaryota</taxon>
        <taxon>Fungi</taxon>
        <taxon>Fungi incertae sedis</taxon>
        <taxon>Mucoromycota</taxon>
        <taxon>Glomeromycotina</taxon>
        <taxon>Glomeromycetes</taxon>
        <taxon>Diversisporales</taxon>
        <taxon>Acaulosporaceae</taxon>
        <taxon>Acaulospora</taxon>
    </lineage>
</organism>
<accession>A0A9N9GER5</accession>
<evidence type="ECO:0000313" key="2">
    <source>
        <dbReference type="Proteomes" id="UP000789342"/>
    </source>
</evidence>
<dbReference type="Proteomes" id="UP000789342">
    <property type="component" value="Unassembled WGS sequence"/>
</dbReference>
<sequence length="255" mass="28152">MSVTPYPPPHRNPTMMQTPHAYDATLSSKTSSPPSATKYTYIRGENGAITVFHQPTKALVYYMFTPSLNSPNVSIIDKHTSGVIWNAKVSSAADISGGDGTKIKPTANWECKYTGENKESPIYSHKTIIKFEKSLKGYVCSWNGRVFLWKLYGSGGDIYCVEGLSGIGERVAQFEDKSNTLMIDLSRYSVGKYKSDNGVESLKSFESFILLTGLIAKNSAKKLQSTVNRMSANFTDAHLFNYSGLFFFCGLCGTF</sequence>
<gene>
    <name evidence="1" type="ORF">AMORRO_LOCUS7604</name>
</gene>
<comment type="caution">
    <text evidence="1">The sequence shown here is derived from an EMBL/GenBank/DDBJ whole genome shotgun (WGS) entry which is preliminary data.</text>
</comment>
<proteinExistence type="predicted"/>
<protein>
    <submittedName>
        <fullName evidence="1">12793_t:CDS:1</fullName>
    </submittedName>
</protein>